<accession>A0A6J6TWZ8</accession>
<protein>
    <submittedName>
        <fullName evidence="2">Unannotated protein</fullName>
    </submittedName>
</protein>
<organism evidence="2">
    <name type="scientific">freshwater metagenome</name>
    <dbReference type="NCBI Taxonomy" id="449393"/>
    <lineage>
        <taxon>unclassified sequences</taxon>
        <taxon>metagenomes</taxon>
        <taxon>ecological metagenomes</taxon>
    </lineage>
</organism>
<feature type="compositionally biased region" description="Low complexity" evidence="1">
    <location>
        <begin position="419"/>
        <end position="433"/>
    </location>
</feature>
<feature type="compositionally biased region" description="Basic residues" evidence="1">
    <location>
        <begin position="152"/>
        <end position="162"/>
    </location>
</feature>
<sequence>MSRRIDIELTSNRNDGTWSWRAAGAKAPKGVVNSTLLANSAKAGDVLKVEADFDLDGITVLSVVNVKEKGHRGTLLEVLVSDKEFVPVTQKLAEKGKSDRKPRGDSKGPRRDGANAGARPPRTPRTPGSEKTDDRKPRRPSFVTPPELPKRPAAKRLKPKRTHRAAVLAALPEEQRGVAERALDGGIKAVRDAVKLQNDQLRKDGKPEVPADGLISMAQELLPKLRVADWLDKAEAAKADIEQLDLRDLRSVVVASDDPMVVRDETTRVLAAELKAALKSKQESSQALWLADIAAAIDVSRIVRALKISSEPPKAGQPFPAELGAKLAQAATSAMSSEKAPDRWIAVLEAVAFSPVRAQVKPTSVPENPGEALLATVKRVASLVPHIASQFGVVAAAGTSAPRPLRPTRPVRQKPKPAAKPAAPAAASTPVAAEVSSEPATPAITDAPTSS</sequence>
<gene>
    <name evidence="2" type="ORF">UFOPK2872_00025</name>
</gene>
<feature type="region of interest" description="Disordered" evidence="1">
    <location>
        <begin position="398"/>
        <end position="451"/>
    </location>
</feature>
<feature type="region of interest" description="Disordered" evidence="1">
    <location>
        <begin position="91"/>
        <end position="162"/>
    </location>
</feature>
<name>A0A6J6TWZ8_9ZZZZ</name>
<evidence type="ECO:0000256" key="1">
    <source>
        <dbReference type="SAM" id="MobiDB-lite"/>
    </source>
</evidence>
<feature type="compositionally biased region" description="Basic and acidic residues" evidence="1">
    <location>
        <begin position="92"/>
        <end position="113"/>
    </location>
</feature>
<proteinExistence type="predicted"/>
<dbReference type="EMBL" id="CAEZZM010000001">
    <property type="protein sequence ID" value="CAB4752220.1"/>
    <property type="molecule type" value="Genomic_DNA"/>
</dbReference>
<evidence type="ECO:0000313" key="2">
    <source>
        <dbReference type="EMBL" id="CAB4752220.1"/>
    </source>
</evidence>
<reference evidence="2" key="1">
    <citation type="submission" date="2020-05" db="EMBL/GenBank/DDBJ databases">
        <authorList>
            <person name="Chiriac C."/>
            <person name="Salcher M."/>
            <person name="Ghai R."/>
            <person name="Kavagutti S V."/>
        </authorList>
    </citation>
    <scope>NUCLEOTIDE SEQUENCE</scope>
</reference>
<dbReference type="AlphaFoldDB" id="A0A6J6TWZ8"/>